<dbReference type="InterPro" id="IPR008972">
    <property type="entry name" value="Cupredoxin"/>
</dbReference>
<feature type="chain" id="PRO_5047187559" evidence="4">
    <location>
        <begin position="20"/>
        <end position="1371"/>
    </location>
</feature>
<organism evidence="6 7">
    <name type="scientific">Rubritalea tangerina</name>
    <dbReference type="NCBI Taxonomy" id="430798"/>
    <lineage>
        <taxon>Bacteria</taxon>
        <taxon>Pseudomonadati</taxon>
        <taxon>Verrucomicrobiota</taxon>
        <taxon>Verrucomicrobiia</taxon>
        <taxon>Verrucomicrobiales</taxon>
        <taxon>Rubritaleaceae</taxon>
        <taxon>Rubritalea</taxon>
    </lineage>
</organism>
<sequence length="1371" mass="153026">MKLFTLISTLVTLSMSVHAQIVYEGKEGPGKGKHIVFIASDHEYRAEETCPALARILAQHHGFKCTVLFGVDRDGVIEAGASNIPGLEVLKDADSMVIFARFLDLPDAQMQHIVEYLESGKPVAGLRTSSHAFKIPSGKKYSKFDYKYKGEDYKNGFGEQVLGNTWEGHYGRNHKQGTRVLLERDQLAHPILRGVADKAFCFAGGYVGVEREDFTVLAKTQPLVSMDPKADPDPKKKPMPSVWVRHYQGKGGEKGRVFHTTQGASQDILDDNYRRLVVNGIFWVNGLEREIREGNTIDFVGEYKPRTFRMKGHARGVKPADLRDMVSPIMPEKGMTEKGKTPSQKDAKHTKITDEKLSRPPKDAKLKKYFISNQSPRPQVTSPVKTTLPLKLEEGATIALVGNLLLDTERRNGHLESIVQQAFPQSKLRFRNFAWPADEVDLMPRPDKYGDLEQNLFYVKPDVIIAAYGYNESFAGEAGVEAFKKRLAKFVSGLKSKAFNGKSAPQVVLLSPVANEDVAQVNAGSRNNGNIALYSQAMREVAAALEVGFVDVFEPTKKMFSDGSHTRDGHALNARGYALFAQSAFEGIFGKKAPEVNEDMRKLVVDKAFHFDQRYRAVNSFYYTGGRAGAYGYLDFLPAMRNFDIMVTNRDKAIHLTANGEEARPDDSKVPPLDRVAQGRGANTWHSPEDELKAFKVDPRFEVNCFASEKDFPELACPISMRWDSKGRLWVSTSTTYPHVYPGQKPADKILILEDTDQDGKADKCKTFASGLHMPLSFVLDDKGGVYVSELPHLTYLQDIDGDDVADRHEIVATGFGMEDSHHALHDFIWTPGGELIFRESVFHNTQVETPYGPVRARNSAWFRYDPLKKKLSTFGNYPNTNPWGVAFDRHGHHVASHPVFASTFHATNRVYPAQHPGAKGIQAYSGVCGHGFVDSKIWPEEMQGGFIKNRYKPTNKVEFHQWTQMDDHYAEKFVFDIIFSSDLSFIPVDFQFGPRGAAYVCDWYNPIKGHMQYSLRDPRRDRHSGRIWRIVPKGAKLGPAARTDGKSVADLLDMLNSQDSTVTGWVRRALRARGASIEGVLGRWVNAQGSEAMKLQGLWVYQGIGVINEKLLGEVISSSDPIIAAAGYTTLRSWASEMRSADVERLLRMGAESQSQHVRREAVIAASYVGSAGALEAVLPVLDQEAGVHLSYAIHSAIESEALSKHWRGGAVEQRVQQGLKNLRASGKKPEKKTQERHPFDQKKGLQEVLITCVPERLMFDKKRFTVKAGQPVKLTLDNPDATQHNLLILDRGASVSEVGMAANEMAKSPEGMKKHFVPDDKRILFSTKLVGEHQKEVLRFIAPTKPGEYPFICSFPGHWSVMKGVMVVK</sequence>
<dbReference type="SUPFAM" id="SSF49503">
    <property type="entry name" value="Cupredoxins"/>
    <property type="match status" value="1"/>
</dbReference>
<dbReference type="InterPro" id="IPR011042">
    <property type="entry name" value="6-blade_b-propeller_TolB-like"/>
</dbReference>
<keyword evidence="4" id="KW-0732">Signal</keyword>
<comment type="caution">
    <text evidence="6">The sequence shown here is derived from an EMBL/GenBank/DDBJ whole genome shotgun (WGS) entry which is preliminary data.</text>
</comment>
<proteinExistence type="predicted"/>
<dbReference type="InterPro" id="IPR028871">
    <property type="entry name" value="BlueCu_1_BS"/>
</dbReference>
<dbReference type="InterPro" id="IPR013428">
    <property type="entry name" value="Membrane-bound_put_N"/>
</dbReference>
<dbReference type="InterPro" id="IPR029062">
    <property type="entry name" value="Class_I_gatase-like"/>
</dbReference>
<dbReference type="Gene3D" id="3.40.50.880">
    <property type="match status" value="1"/>
</dbReference>
<dbReference type="RefSeq" id="WP_377177962.1">
    <property type="nucleotide sequence ID" value="NZ_JBHUJB010000035.1"/>
</dbReference>
<dbReference type="InterPro" id="IPR036514">
    <property type="entry name" value="SGNH_hydro_sf"/>
</dbReference>
<dbReference type="InterPro" id="IPR011989">
    <property type="entry name" value="ARM-like"/>
</dbReference>
<evidence type="ECO:0000313" key="7">
    <source>
        <dbReference type="Proteomes" id="UP001597389"/>
    </source>
</evidence>
<dbReference type="Gene3D" id="2.60.40.420">
    <property type="entry name" value="Cupredoxins - blue copper proteins"/>
    <property type="match status" value="1"/>
</dbReference>
<dbReference type="CDD" id="cd04233">
    <property type="entry name" value="Auracyanin"/>
    <property type="match status" value="1"/>
</dbReference>
<dbReference type="EMBL" id="JBHUJB010000035">
    <property type="protein sequence ID" value="MFD2158930.1"/>
    <property type="molecule type" value="Genomic_DNA"/>
</dbReference>
<feature type="compositionally biased region" description="Basic and acidic residues" evidence="3">
    <location>
        <begin position="1229"/>
        <end position="1242"/>
    </location>
</feature>
<keyword evidence="2" id="KW-0186">Copper</keyword>
<feature type="signal peptide" evidence="4">
    <location>
        <begin position="1"/>
        <end position="19"/>
    </location>
</feature>
<reference evidence="7" key="1">
    <citation type="journal article" date="2019" name="Int. J. Syst. Evol. Microbiol.">
        <title>The Global Catalogue of Microorganisms (GCM) 10K type strain sequencing project: providing services to taxonomists for standard genome sequencing and annotation.</title>
        <authorList>
            <consortium name="The Broad Institute Genomics Platform"/>
            <consortium name="The Broad Institute Genome Sequencing Center for Infectious Disease"/>
            <person name="Wu L."/>
            <person name="Ma J."/>
        </authorList>
    </citation>
    <scope>NUCLEOTIDE SEQUENCE [LARGE SCALE GENOMIC DNA]</scope>
    <source>
        <strain evidence="7">CCUG 57942</strain>
    </source>
</reference>
<dbReference type="SUPFAM" id="SSF63829">
    <property type="entry name" value="Calcium-dependent phosphotriesterase"/>
    <property type="match status" value="1"/>
</dbReference>
<dbReference type="PROSITE" id="PS00196">
    <property type="entry name" value="COPPER_BLUE"/>
    <property type="match status" value="1"/>
</dbReference>
<dbReference type="PANTHER" id="PTHR33546:SF1">
    <property type="entry name" value="LARGE, MULTIFUNCTIONAL SECRETED PROTEIN"/>
    <property type="match status" value="1"/>
</dbReference>
<evidence type="ECO:0000256" key="4">
    <source>
        <dbReference type="SAM" id="SignalP"/>
    </source>
</evidence>
<evidence type="ECO:0000256" key="1">
    <source>
        <dbReference type="ARBA" id="ARBA00022723"/>
    </source>
</evidence>
<dbReference type="Proteomes" id="UP001597389">
    <property type="component" value="Unassembled WGS sequence"/>
</dbReference>
<dbReference type="Gene3D" id="1.25.10.10">
    <property type="entry name" value="Leucine-rich Repeat Variant"/>
    <property type="match status" value="1"/>
</dbReference>
<dbReference type="Gene3D" id="3.40.50.1110">
    <property type="entry name" value="SGNH hydrolase"/>
    <property type="match status" value="1"/>
</dbReference>
<dbReference type="SUPFAM" id="SSF52266">
    <property type="entry name" value="SGNH hydrolase"/>
    <property type="match status" value="1"/>
</dbReference>
<dbReference type="Gene3D" id="2.120.10.30">
    <property type="entry name" value="TolB, C-terminal domain"/>
    <property type="match status" value="1"/>
</dbReference>
<protein>
    <submittedName>
        <fullName evidence="6">PVC-type heme-binding CxxCH protein</fullName>
    </submittedName>
</protein>
<keyword evidence="1" id="KW-0479">Metal-binding</keyword>
<feature type="region of interest" description="Disordered" evidence="3">
    <location>
        <begin position="1223"/>
        <end position="1242"/>
    </location>
</feature>
<feature type="domain" description="DUF7133" evidence="5">
    <location>
        <begin position="687"/>
        <end position="899"/>
    </location>
</feature>
<feature type="region of interest" description="Disordered" evidence="3">
    <location>
        <begin position="332"/>
        <end position="357"/>
    </location>
</feature>
<dbReference type="SUPFAM" id="SSF52317">
    <property type="entry name" value="Class I glutamine amidotransferase-like"/>
    <property type="match status" value="1"/>
</dbReference>
<dbReference type="Pfam" id="PF23500">
    <property type="entry name" value="DUF7133"/>
    <property type="match status" value="2"/>
</dbReference>
<evidence type="ECO:0000256" key="3">
    <source>
        <dbReference type="SAM" id="MobiDB-lite"/>
    </source>
</evidence>
<evidence type="ECO:0000259" key="5">
    <source>
        <dbReference type="Pfam" id="PF23500"/>
    </source>
</evidence>
<evidence type="ECO:0000256" key="2">
    <source>
        <dbReference type="ARBA" id="ARBA00023008"/>
    </source>
</evidence>
<name>A0ABW4ZAK0_9BACT</name>
<feature type="domain" description="DUF7133" evidence="5">
    <location>
        <begin position="914"/>
        <end position="1034"/>
    </location>
</feature>
<feature type="compositionally biased region" description="Basic and acidic residues" evidence="3">
    <location>
        <begin position="334"/>
        <end position="357"/>
    </location>
</feature>
<dbReference type="NCBIfam" id="TIGR02604">
    <property type="entry name" value="Piru_Ver_Nterm"/>
    <property type="match status" value="1"/>
</dbReference>
<gene>
    <name evidence="6" type="ORF">ACFSW8_08480</name>
</gene>
<evidence type="ECO:0000313" key="6">
    <source>
        <dbReference type="EMBL" id="MFD2158930.1"/>
    </source>
</evidence>
<keyword evidence="7" id="KW-1185">Reference proteome</keyword>
<dbReference type="PANTHER" id="PTHR33546">
    <property type="entry name" value="LARGE, MULTIFUNCTIONAL SECRETED PROTEIN-RELATED"/>
    <property type="match status" value="1"/>
</dbReference>
<dbReference type="InterPro" id="IPR055557">
    <property type="entry name" value="DUF7133"/>
</dbReference>
<accession>A0ABW4ZAK0</accession>